<proteinExistence type="predicted"/>
<evidence type="ECO:0000313" key="1">
    <source>
        <dbReference type="EMBL" id="DAF59552.1"/>
    </source>
</evidence>
<name>A0A8S5T8V1_9CAUD</name>
<organism evidence="1">
    <name type="scientific">Siphoviridae sp. ctmIh35</name>
    <dbReference type="NCBI Taxonomy" id="2827932"/>
    <lineage>
        <taxon>Viruses</taxon>
        <taxon>Duplodnaviria</taxon>
        <taxon>Heunggongvirae</taxon>
        <taxon>Uroviricota</taxon>
        <taxon>Caudoviricetes</taxon>
    </lineage>
</organism>
<reference evidence="1" key="1">
    <citation type="journal article" date="2021" name="Proc. Natl. Acad. Sci. U.S.A.">
        <title>A Catalog of Tens of Thousands of Viruses from Human Metagenomes Reveals Hidden Associations with Chronic Diseases.</title>
        <authorList>
            <person name="Tisza M.J."/>
            <person name="Buck C.B."/>
        </authorList>
    </citation>
    <scope>NUCLEOTIDE SEQUENCE</scope>
    <source>
        <strain evidence="1">CtmIh35</strain>
    </source>
</reference>
<dbReference type="EMBL" id="BK032772">
    <property type="protein sequence ID" value="DAF59552.1"/>
    <property type="molecule type" value="Genomic_DNA"/>
</dbReference>
<sequence>MARSRKFHFKKYTIIKGDIKVSLDMSRFNGQYQMAQYKLDGEVMNSMIPFMPMEKGTFINVTRAASAAVQGSGQVYAAYGEQGRFLYEGKGMVGIESGSPWAKDGEKKVLVSQYGGKTNAKEFLSYNHSAHPQAQANWFDAAKEVDLDKWVKEVKETAGGGTHGK</sequence>
<protein>
    <submittedName>
        <fullName evidence="1">Minor capsid protein</fullName>
    </submittedName>
</protein>
<accession>A0A8S5T8V1</accession>